<dbReference type="EMBL" id="OW240912">
    <property type="protein sequence ID" value="CAH2223545.1"/>
    <property type="molecule type" value="Genomic_DNA"/>
</dbReference>
<sequence length="171" mass="18464">MAKRRKSPSRPQAKDTQHTDSTSPCNAGNNHRQRQPRDHLIWKDNQKKHSRLSLINGAEKDPLHDSSYKPPTHPAANGLEPSSRDGTSPPPLVLGLNPSTDIPSGIPQSGIVPCHTYRPSQNCGPNIENPGSRGPSHNTSSYTPAASHCGASAKQPIGTPTSRKGHLRYPK</sequence>
<protein>
    <submittedName>
        <fullName evidence="2">Uncharacterized protein</fullName>
    </submittedName>
</protein>
<feature type="compositionally biased region" description="Polar residues" evidence="1">
    <location>
        <begin position="19"/>
        <end position="30"/>
    </location>
</feature>
<feature type="compositionally biased region" description="Basic and acidic residues" evidence="1">
    <location>
        <begin position="58"/>
        <end position="67"/>
    </location>
</feature>
<dbReference type="Proteomes" id="UP001295444">
    <property type="component" value="Chromosome 01"/>
</dbReference>
<feature type="region of interest" description="Disordered" evidence="1">
    <location>
        <begin position="1"/>
        <end position="171"/>
    </location>
</feature>
<evidence type="ECO:0000313" key="2">
    <source>
        <dbReference type="EMBL" id="CAH2223545.1"/>
    </source>
</evidence>
<accession>A0AAD1R458</accession>
<dbReference type="AlphaFoldDB" id="A0AAD1R458"/>
<proteinExistence type="predicted"/>
<reference evidence="2" key="1">
    <citation type="submission" date="2022-03" db="EMBL/GenBank/DDBJ databases">
        <authorList>
            <person name="Alioto T."/>
            <person name="Alioto T."/>
            <person name="Gomez Garrido J."/>
        </authorList>
    </citation>
    <scope>NUCLEOTIDE SEQUENCE</scope>
</reference>
<organism evidence="2 3">
    <name type="scientific">Pelobates cultripes</name>
    <name type="common">Western spadefoot toad</name>
    <dbReference type="NCBI Taxonomy" id="61616"/>
    <lineage>
        <taxon>Eukaryota</taxon>
        <taxon>Metazoa</taxon>
        <taxon>Chordata</taxon>
        <taxon>Craniata</taxon>
        <taxon>Vertebrata</taxon>
        <taxon>Euteleostomi</taxon>
        <taxon>Amphibia</taxon>
        <taxon>Batrachia</taxon>
        <taxon>Anura</taxon>
        <taxon>Pelobatoidea</taxon>
        <taxon>Pelobatidae</taxon>
        <taxon>Pelobates</taxon>
    </lineage>
</organism>
<feature type="compositionally biased region" description="Basic and acidic residues" evidence="1">
    <location>
        <begin position="35"/>
        <end position="47"/>
    </location>
</feature>
<keyword evidence="3" id="KW-1185">Reference proteome</keyword>
<feature type="compositionally biased region" description="Polar residues" evidence="1">
    <location>
        <begin position="135"/>
        <end position="144"/>
    </location>
</feature>
<name>A0AAD1R458_PELCU</name>
<evidence type="ECO:0000313" key="3">
    <source>
        <dbReference type="Proteomes" id="UP001295444"/>
    </source>
</evidence>
<gene>
    <name evidence="2" type="ORF">PECUL_23A040230</name>
</gene>
<evidence type="ECO:0000256" key="1">
    <source>
        <dbReference type="SAM" id="MobiDB-lite"/>
    </source>
</evidence>